<dbReference type="InterPro" id="IPR051783">
    <property type="entry name" value="NAD(P)-dependent_oxidoreduct"/>
</dbReference>
<dbReference type="PANTHER" id="PTHR48079">
    <property type="entry name" value="PROTEIN YEEZ"/>
    <property type="match status" value="1"/>
</dbReference>
<dbReference type="Pfam" id="PF01370">
    <property type="entry name" value="Epimerase"/>
    <property type="match status" value="1"/>
</dbReference>
<evidence type="ECO:0000313" key="3">
    <source>
        <dbReference type="Proteomes" id="UP001432209"/>
    </source>
</evidence>
<dbReference type="PANTHER" id="PTHR48079:SF6">
    <property type="entry name" value="NAD(P)-BINDING DOMAIN-CONTAINING PROTEIN-RELATED"/>
    <property type="match status" value="1"/>
</dbReference>
<evidence type="ECO:0000259" key="1">
    <source>
        <dbReference type="Pfam" id="PF01370"/>
    </source>
</evidence>
<name>A0ABZ1ZZG9_STRNV</name>
<feature type="domain" description="NAD-dependent epimerase/dehydratase" evidence="1">
    <location>
        <begin position="3"/>
        <end position="233"/>
    </location>
</feature>
<reference evidence="2" key="1">
    <citation type="submission" date="2022-10" db="EMBL/GenBank/DDBJ databases">
        <title>The complete genomes of actinobacterial strains from the NBC collection.</title>
        <authorList>
            <person name="Joergensen T.S."/>
            <person name="Alvarez Arevalo M."/>
            <person name="Sterndorff E.B."/>
            <person name="Faurdal D."/>
            <person name="Vuksanovic O."/>
            <person name="Mourched A.-S."/>
            <person name="Charusanti P."/>
            <person name="Shaw S."/>
            <person name="Blin K."/>
            <person name="Weber T."/>
        </authorList>
    </citation>
    <scope>NUCLEOTIDE SEQUENCE</scope>
    <source>
        <strain evidence="2">NBC_01432</strain>
    </source>
</reference>
<dbReference type="InterPro" id="IPR036291">
    <property type="entry name" value="NAD(P)-bd_dom_sf"/>
</dbReference>
<dbReference type="RefSeq" id="WP_329075434.1">
    <property type="nucleotide sequence ID" value="NZ_CP109389.1"/>
</dbReference>
<proteinExistence type="predicted"/>
<dbReference type="Proteomes" id="UP001432209">
    <property type="component" value="Chromosome"/>
</dbReference>
<dbReference type="SUPFAM" id="SSF51735">
    <property type="entry name" value="NAD(P)-binding Rossmann-fold domains"/>
    <property type="match status" value="1"/>
</dbReference>
<dbReference type="InterPro" id="IPR001509">
    <property type="entry name" value="Epimerase_deHydtase"/>
</dbReference>
<dbReference type="Gene3D" id="3.40.50.720">
    <property type="entry name" value="NAD(P)-binding Rossmann-like Domain"/>
    <property type="match status" value="1"/>
</dbReference>
<dbReference type="EMBL" id="CP109495">
    <property type="protein sequence ID" value="WUX51761.1"/>
    <property type="molecule type" value="Genomic_DNA"/>
</dbReference>
<keyword evidence="3" id="KW-1185">Reference proteome</keyword>
<organism evidence="2 3">
    <name type="scientific">Streptomyces niveus</name>
    <name type="common">Streptomyces spheroides</name>
    <dbReference type="NCBI Taxonomy" id="193462"/>
    <lineage>
        <taxon>Bacteria</taxon>
        <taxon>Bacillati</taxon>
        <taxon>Actinomycetota</taxon>
        <taxon>Actinomycetes</taxon>
        <taxon>Kitasatosporales</taxon>
        <taxon>Streptomycetaceae</taxon>
        <taxon>Streptomyces</taxon>
    </lineage>
</organism>
<gene>
    <name evidence="2" type="ORF">OG442_09550</name>
</gene>
<sequence length="307" mass="32700">MKVLLAGASGTLGRFLVPQLLAAGHEVIGTTRGARSADRLRRAGASAVVTDVLDRGALLAAVEGLTADAVVHELTSLTKAPARYGDMEPTNRLRVDGTRNLLEAARELGATRFVTQSMFLGYGFRELGREPLTEDAPFAVPAGARTDPVLAALKSTEDQTLGAGPGIEGIALRYGLFYGGDTEIYADLLRKRRLPVASGRAGSGTLALIHHHDAASATVAALERGVAGRVYNIVDNTPATWRELMEEVARTRGTPRPLALPAGLIRLAAPYIGEVMTRVDVRVSNERARTELAWTPRFPGYREGLAA</sequence>
<protein>
    <submittedName>
        <fullName evidence="2">NAD(P)-dependent oxidoreductase</fullName>
    </submittedName>
</protein>
<evidence type="ECO:0000313" key="2">
    <source>
        <dbReference type="EMBL" id="WUX51761.1"/>
    </source>
</evidence>
<accession>A0ABZ1ZZG9</accession>